<keyword evidence="3 6" id="KW-0808">Transferase</keyword>
<comment type="catalytic activity">
    <reaction evidence="5 6">
        <text>3 S-adenosyl-L-methionine = nicotianamine + 3 S-methyl-5'-thioadenosine + 3 H(+)</text>
        <dbReference type="Rhea" id="RHEA:16481"/>
        <dbReference type="ChEBI" id="CHEBI:15378"/>
        <dbReference type="ChEBI" id="CHEBI:17509"/>
        <dbReference type="ChEBI" id="CHEBI:58249"/>
        <dbReference type="ChEBI" id="CHEBI:59789"/>
        <dbReference type="EC" id="2.5.1.43"/>
    </reaction>
</comment>
<dbReference type="AlphaFoldDB" id="A0A2I0AGP6"/>
<name>A0A2I0AGP6_9ASPA</name>
<keyword evidence="8" id="KW-1185">Reference proteome</keyword>
<evidence type="ECO:0000313" key="7">
    <source>
        <dbReference type="EMBL" id="PKA54666.1"/>
    </source>
</evidence>
<dbReference type="InterPro" id="IPR029063">
    <property type="entry name" value="SAM-dependent_MTases_sf"/>
</dbReference>
<evidence type="ECO:0000256" key="1">
    <source>
        <dbReference type="ARBA" id="ARBA00007009"/>
    </source>
</evidence>
<evidence type="ECO:0000256" key="3">
    <source>
        <dbReference type="ARBA" id="ARBA00022679"/>
    </source>
</evidence>
<evidence type="ECO:0000256" key="4">
    <source>
        <dbReference type="ARBA" id="ARBA00022691"/>
    </source>
</evidence>
<keyword evidence="4 6" id="KW-0949">S-adenosyl-L-methionine</keyword>
<proteinExistence type="inferred from homology"/>
<dbReference type="EMBL" id="KZ451982">
    <property type="protein sequence ID" value="PKA54666.1"/>
    <property type="molecule type" value="Genomic_DNA"/>
</dbReference>
<organism evidence="7 8">
    <name type="scientific">Apostasia shenzhenica</name>
    <dbReference type="NCBI Taxonomy" id="1088818"/>
    <lineage>
        <taxon>Eukaryota</taxon>
        <taxon>Viridiplantae</taxon>
        <taxon>Streptophyta</taxon>
        <taxon>Embryophyta</taxon>
        <taxon>Tracheophyta</taxon>
        <taxon>Spermatophyta</taxon>
        <taxon>Magnoliopsida</taxon>
        <taxon>Liliopsida</taxon>
        <taxon>Asparagales</taxon>
        <taxon>Orchidaceae</taxon>
        <taxon>Apostasioideae</taxon>
        <taxon>Apostasia</taxon>
    </lineage>
</organism>
<comment type="function">
    <text evidence="6">Synthesizes nicotianamine, a polyamine which serves as a sensor for the physiological iron status within the plant, and/or might be involved in the transport of iron.</text>
</comment>
<dbReference type="PANTHER" id="PTHR32266">
    <property type="entry name" value="NICOTIANAMINE SYNTHASE 3"/>
    <property type="match status" value="1"/>
</dbReference>
<dbReference type="PANTHER" id="PTHR32266:SF12">
    <property type="entry name" value="NICOTIANAMINE SYNTHASE 3"/>
    <property type="match status" value="1"/>
</dbReference>
<reference evidence="7 8" key="1">
    <citation type="journal article" date="2017" name="Nature">
        <title>The Apostasia genome and the evolution of orchids.</title>
        <authorList>
            <person name="Zhang G.Q."/>
            <person name="Liu K.W."/>
            <person name="Li Z."/>
            <person name="Lohaus R."/>
            <person name="Hsiao Y.Y."/>
            <person name="Niu S.C."/>
            <person name="Wang J.Y."/>
            <person name="Lin Y.C."/>
            <person name="Xu Q."/>
            <person name="Chen L.J."/>
            <person name="Yoshida K."/>
            <person name="Fujiwara S."/>
            <person name="Wang Z.W."/>
            <person name="Zhang Y.Q."/>
            <person name="Mitsuda N."/>
            <person name="Wang M."/>
            <person name="Liu G.H."/>
            <person name="Pecoraro L."/>
            <person name="Huang H.X."/>
            <person name="Xiao X.J."/>
            <person name="Lin M."/>
            <person name="Wu X.Y."/>
            <person name="Wu W.L."/>
            <person name="Chen Y.Y."/>
            <person name="Chang S.B."/>
            <person name="Sakamoto S."/>
            <person name="Ohme-Takagi M."/>
            <person name="Yagi M."/>
            <person name="Zeng S.J."/>
            <person name="Shen C.Y."/>
            <person name="Yeh C.M."/>
            <person name="Luo Y.B."/>
            <person name="Tsai W.C."/>
            <person name="Van de Peer Y."/>
            <person name="Liu Z.J."/>
        </authorList>
    </citation>
    <scope>NUCLEOTIDE SEQUENCE [LARGE SCALE GENOMIC DNA]</scope>
    <source>
        <strain evidence="8">cv. Shenzhen</strain>
        <tissue evidence="7">Stem</tissue>
    </source>
</reference>
<evidence type="ECO:0000256" key="5">
    <source>
        <dbReference type="ARBA" id="ARBA00049391"/>
    </source>
</evidence>
<evidence type="ECO:0000256" key="2">
    <source>
        <dbReference type="ARBA" id="ARBA00012675"/>
    </source>
</evidence>
<dbReference type="Pfam" id="PF03059">
    <property type="entry name" value="NAS"/>
    <property type="match status" value="1"/>
</dbReference>
<dbReference type="PROSITE" id="PS51142">
    <property type="entry name" value="NAS"/>
    <property type="match status" value="1"/>
</dbReference>
<comment type="similarity">
    <text evidence="1 6">Belongs to the nicotianamine synthase (NAS)-like family.</text>
</comment>
<dbReference type="EC" id="2.5.1.43" evidence="2 6"/>
<sequence>MAAALVAPDKDLSSRMHFITDDAGAIAAEKLSRYGVIFLAALVGVDREQKAAVVEHLARSMAPGAMLVVRSAHGARMFLYPVVEPADLKGFEVLSVYHPNDEVINSVVIARKPAPQHAGHGGSGGGGCGAVGAVIANCKCCEWTAMKNGHGGVMVEEMELPSGI</sequence>
<evidence type="ECO:0000313" key="8">
    <source>
        <dbReference type="Proteomes" id="UP000236161"/>
    </source>
</evidence>
<dbReference type="GO" id="GO:0030418">
    <property type="term" value="P:nicotianamine biosynthetic process"/>
    <property type="evidence" value="ECO:0007669"/>
    <property type="project" value="UniProtKB-UniRule"/>
</dbReference>
<dbReference type="Proteomes" id="UP000236161">
    <property type="component" value="Unassembled WGS sequence"/>
</dbReference>
<accession>A0A2I0AGP6</accession>
<dbReference type="GO" id="GO:0030410">
    <property type="term" value="F:nicotianamine synthase activity"/>
    <property type="evidence" value="ECO:0007669"/>
    <property type="project" value="UniProtKB-UniRule"/>
</dbReference>
<dbReference type="OrthoDB" id="1858069at2759"/>
<protein>
    <recommendedName>
        <fullName evidence="2 6">Nicotianamine synthase</fullName>
        <ecNumber evidence="2 6">2.5.1.43</ecNumber>
    </recommendedName>
</protein>
<dbReference type="Gene3D" id="3.40.50.150">
    <property type="entry name" value="Vaccinia Virus protein VP39"/>
    <property type="match status" value="1"/>
</dbReference>
<gene>
    <name evidence="7" type="primary">CHLN</name>
    <name evidence="7" type="ORF">AXF42_Ash000501</name>
</gene>
<evidence type="ECO:0000256" key="6">
    <source>
        <dbReference type="RuleBase" id="RU368095"/>
    </source>
</evidence>
<dbReference type="InterPro" id="IPR004298">
    <property type="entry name" value="Nicotian_synth"/>
</dbReference>